<dbReference type="GO" id="GO:0031119">
    <property type="term" value="P:tRNA pseudouridine synthesis"/>
    <property type="evidence" value="ECO:0007669"/>
    <property type="project" value="TreeGrafter"/>
</dbReference>
<dbReference type="AlphaFoldDB" id="A0A482V909"/>
<keyword evidence="3" id="KW-0413">Isomerase</keyword>
<evidence type="ECO:0000259" key="4">
    <source>
        <dbReference type="Pfam" id="PF21237"/>
    </source>
</evidence>
<dbReference type="OrthoDB" id="271937at2759"/>
<dbReference type="STRING" id="1661398.A0A482V909"/>
<evidence type="ECO:0000256" key="1">
    <source>
        <dbReference type="ARBA" id="ARBA00012787"/>
    </source>
</evidence>
<feature type="domain" description="Pus10-like C-terminal" evidence="5">
    <location>
        <begin position="235"/>
        <end position="351"/>
    </location>
</feature>
<protein>
    <recommendedName>
        <fullName evidence="1">tRNA pseudouridine(55) synthase</fullName>
        <ecNumber evidence="1">5.4.99.25</ecNumber>
    </recommendedName>
</protein>
<name>A0A482V909_ASBVE</name>
<feature type="domain" description="Pus10 N-terminal eukaryotes" evidence="4">
    <location>
        <begin position="60"/>
        <end position="227"/>
    </location>
</feature>
<evidence type="ECO:0000256" key="2">
    <source>
        <dbReference type="ARBA" id="ARBA00022694"/>
    </source>
</evidence>
<dbReference type="PANTHER" id="PTHR21568:SF0">
    <property type="entry name" value="TRNA PSEUDOURIDINE SYNTHASE PUS10"/>
    <property type="match status" value="1"/>
</dbReference>
<dbReference type="Pfam" id="PF21238">
    <property type="entry name" value="Pus10_C"/>
    <property type="match status" value="2"/>
</dbReference>
<dbReference type="EC" id="5.4.99.25" evidence="1"/>
<evidence type="ECO:0000259" key="5">
    <source>
        <dbReference type="Pfam" id="PF21238"/>
    </source>
</evidence>
<dbReference type="Gene3D" id="3.30.70.2510">
    <property type="match status" value="1"/>
</dbReference>
<dbReference type="PANTHER" id="PTHR21568">
    <property type="entry name" value="TRNA PSEUDOURIDINE SYNTHASE PUS10"/>
    <property type="match status" value="1"/>
</dbReference>
<dbReference type="EMBL" id="QDEB01125512">
    <property type="protein sequence ID" value="RZB39735.1"/>
    <property type="molecule type" value="Genomic_DNA"/>
</dbReference>
<dbReference type="Proteomes" id="UP000292052">
    <property type="component" value="Unassembled WGS sequence"/>
</dbReference>
<keyword evidence="2" id="KW-0819">tRNA processing</keyword>
<evidence type="ECO:0000313" key="6">
    <source>
        <dbReference type="EMBL" id="RZB39735.1"/>
    </source>
</evidence>
<dbReference type="InterPro" id="IPR048741">
    <property type="entry name" value="Pus10-like_C"/>
</dbReference>
<evidence type="ECO:0000313" key="7">
    <source>
        <dbReference type="Proteomes" id="UP000292052"/>
    </source>
</evidence>
<evidence type="ECO:0000256" key="3">
    <source>
        <dbReference type="ARBA" id="ARBA00023235"/>
    </source>
</evidence>
<keyword evidence="7" id="KW-1185">Reference proteome</keyword>
<feature type="domain" description="Pus10-like C-terminal" evidence="5">
    <location>
        <begin position="356"/>
        <end position="404"/>
    </location>
</feature>
<gene>
    <name evidence="6" type="ORF">BDFB_001038</name>
</gene>
<dbReference type="GO" id="GO:0160148">
    <property type="term" value="F:tRNA pseudouridine(55) synthase activity"/>
    <property type="evidence" value="ECO:0007669"/>
    <property type="project" value="UniProtKB-EC"/>
</dbReference>
<proteinExistence type="predicted"/>
<organism evidence="6 7">
    <name type="scientific">Asbolus verrucosus</name>
    <name type="common">Desert ironclad beetle</name>
    <dbReference type="NCBI Taxonomy" id="1661398"/>
    <lineage>
        <taxon>Eukaryota</taxon>
        <taxon>Metazoa</taxon>
        <taxon>Ecdysozoa</taxon>
        <taxon>Arthropoda</taxon>
        <taxon>Hexapoda</taxon>
        <taxon>Insecta</taxon>
        <taxon>Pterygota</taxon>
        <taxon>Neoptera</taxon>
        <taxon>Endopterygota</taxon>
        <taxon>Coleoptera</taxon>
        <taxon>Polyphaga</taxon>
        <taxon>Cucujiformia</taxon>
        <taxon>Tenebrionidae</taxon>
        <taxon>Pimeliinae</taxon>
        <taxon>Asbolus</taxon>
    </lineage>
</organism>
<sequence>MMIGEDRDETKINIYNDLMDTGCCKRCMLRFVGDVFRHINAKSQNGGDEQILKKLKLNPCVICLDLLQDASFETMVFHSELDEILQYDCDTFVNYISFPTSVLIREHAMEIYVKEKFPEFFKDHHIVPINRAWSLSIQNKLAKKLKKKYDKNSYLNIQFTTTYEFEKEESSIMCQLEDNFKKLNGKDDTLSRNAVGEFLKTISSAIFQKHVSVPPQMPGKAVVLNQVIYKHEPIFIAGRYCKYSRNLGQTPWILDNVKIVESSVQEIIFKALESVFNCKNLVFSASGREDFDVRTLGRGRPFFIKICDPKVTKISSEKFRSIEKAIKKTNLVKVRDLQFIDRKYLNNIKEELTGRNDLFELDMVTQAGTYIKEFVHGDFGRTKPSLSEIIGGHVDIVALDVLDIHLDFPPPITTEILQKN</sequence>
<accession>A0A482V909</accession>
<dbReference type="InterPro" id="IPR039894">
    <property type="entry name" value="Pus10-like"/>
</dbReference>
<dbReference type="Pfam" id="PF21237">
    <property type="entry name" value="Pus10_N_euk"/>
    <property type="match status" value="1"/>
</dbReference>
<reference evidence="6 7" key="1">
    <citation type="submission" date="2017-03" db="EMBL/GenBank/DDBJ databases">
        <title>Genome of the blue death feigning beetle - Asbolus verrucosus.</title>
        <authorList>
            <person name="Rider S.D."/>
        </authorList>
    </citation>
    <scope>NUCLEOTIDE SEQUENCE [LARGE SCALE GENOMIC DNA]</scope>
    <source>
        <strain evidence="6">Butters</strain>
        <tissue evidence="6">Head and leg muscle</tissue>
    </source>
</reference>
<dbReference type="FunFam" id="3.30.70.2510:FF:000001">
    <property type="entry name" value="tRNA pseudouridine synthase Pus10"/>
    <property type="match status" value="1"/>
</dbReference>
<dbReference type="InterPro" id="IPR048742">
    <property type="entry name" value="Pus10_N_euk"/>
</dbReference>
<comment type="caution">
    <text evidence="6">The sequence shown here is derived from an EMBL/GenBank/DDBJ whole genome shotgun (WGS) entry which is preliminary data.</text>
</comment>